<evidence type="ECO:0000256" key="8">
    <source>
        <dbReference type="HAMAP-Rule" id="MF_03035"/>
    </source>
</evidence>
<dbReference type="Gene3D" id="2.60.120.1030">
    <property type="entry name" value="Clp1, DNA binding domain"/>
    <property type="match status" value="1"/>
</dbReference>
<comment type="caution">
    <text evidence="8">Lacks conserved residue(s) required for the propagation of feature annotation.</text>
</comment>
<dbReference type="InterPro" id="IPR027417">
    <property type="entry name" value="P-loop_NTPase"/>
</dbReference>
<dbReference type="Pfam" id="PF16573">
    <property type="entry name" value="CLP1_N"/>
    <property type="match status" value="1"/>
</dbReference>
<dbReference type="eggNOG" id="KOG2749">
    <property type="taxonomic scope" value="Eukaryota"/>
</dbReference>
<keyword evidence="4 8" id="KW-0507">mRNA processing</keyword>
<dbReference type="Gene3D" id="2.40.30.330">
    <property type="entry name" value="Pre-mRNA cleavage complex subunit Clp1, C-terminal domain"/>
    <property type="match status" value="1"/>
</dbReference>
<evidence type="ECO:0000256" key="7">
    <source>
        <dbReference type="ARBA" id="ARBA00023242"/>
    </source>
</evidence>
<dbReference type="GO" id="GO:0005849">
    <property type="term" value="C:mRNA cleavage factor complex"/>
    <property type="evidence" value="ECO:0007669"/>
    <property type="project" value="UniProtKB-UniRule"/>
</dbReference>
<feature type="domain" description="Clp1 C-terminal" evidence="9">
    <location>
        <begin position="293"/>
        <end position="408"/>
    </location>
</feature>
<comment type="similarity">
    <text evidence="8">Belongs to the Clp1 family. Clp1 subfamily.</text>
</comment>
<feature type="domain" description="Clp1 P-loop" evidence="11">
    <location>
        <begin position="96"/>
        <end position="287"/>
    </location>
</feature>
<dbReference type="InterPro" id="IPR010655">
    <property type="entry name" value="Clp1_C"/>
</dbReference>
<dbReference type="InterPro" id="IPR038238">
    <property type="entry name" value="Clp1_C_sf"/>
</dbReference>
<feature type="binding site" evidence="8">
    <location>
        <position position="37"/>
    </location>
    <ligand>
        <name>ATP</name>
        <dbReference type="ChEBI" id="CHEBI:30616"/>
    </ligand>
</feature>
<dbReference type="GO" id="GO:0031124">
    <property type="term" value="P:mRNA 3'-end processing"/>
    <property type="evidence" value="ECO:0007669"/>
    <property type="project" value="UniProtKB-UniRule"/>
</dbReference>
<gene>
    <name evidence="8" type="primary">CLP1</name>
    <name evidence="12" type="ORF">BN7_19</name>
</gene>
<keyword evidence="7 8" id="KW-0539">Nucleus</keyword>
<comment type="caution">
    <text evidence="12">The sequence shown here is derived from an EMBL/GenBank/DDBJ whole genome shotgun (WGS) entry which is preliminary data.</text>
</comment>
<dbReference type="InterPro" id="IPR038239">
    <property type="entry name" value="Clp1_N_sf"/>
</dbReference>
<dbReference type="PANTHER" id="PTHR12755:SF6">
    <property type="entry name" value="POLYRIBONUCLEOTIDE 5'-HYDROXYL-KINASE CLP1"/>
    <property type="match status" value="1"/>
</dbReference>
<dbReference type="Pfam" id="PF16575">
    <property type="entry name" value="CLP1_P"/>
    <property type="match status" value="1"/>
</dbReference>
<evidence type="ECO:0000313" key="13">
    <source>
        <dbReference type="Proteomes" id="UP000009328"/>
    </source>
</evidence>
<keyword evidence="13" id="KW-1185">Reference proteome</keyword>
<evidence type="ECO:0000256" key="6">
    <source>
        <dbReference type="ARBA" id="ARBA00022840"/>
    </source>
</evidence>
<dbReference type="InterPro" id="IPR028606">
    <property type="entry name" value="Clp1"/>
</dbReference>
<dbReference type="SUPFAM" id="SSF52540">
    <property type="entry name" value="P-loop containing nucleoside triphosphate hydrolases"/>
    <property type="match status" value="1"/>
</dbReference>
<accession>K0KC64</accession>
<evidence type="ECO:0000259" key="11">
    <source>
        <dbReference type="Pfam" id="PF16575"/>
    </source>
</evidence>
<evidence type="ECO:0000259" key="9">
    <source>
        <dbReference type="Pfam" id="PF06807"/>
    </source>
</evidence>
<dbReference type="STRING" id="1206466.K0KC64"/>
<dbReference type="GO" id="GO:0051731">
    <property type="term" value="F:polynucleotide 5'-hydroxyl-kinase activity"/>
    <property type="evidence" value="ECO:0007669"/>
    <property type="project" value="InterPro"/>
</dbReference>
<evidence type="ECO:0000256" key="5">
    <source>
        <dbReference type="ARBA" id="ARBA00022741"/>
    </source>
</evidence>
<dbReference type="InterPro" id="IPR032324">
    <property type="entry name" value="Clp1_N"/>
</dbReference>
<feature type="domain" description="Clp1 N-terminal" evidence="10">
    <location>
        <begin position="12"/>
        <end position="81"/>
    </location>
</feature>
<dbReference type="PANTHER" id="PTHR12755">
    <property type="entry name" value="CLEAVAGE/POLYADENYLATION FACTOR IA SUBUNIT CLP1P"/>
    <property type="match status" value="1"/>
</dbReference>
<dbReference type="AlphaFoldDB" id="K0KC64"/>
<dbReference type="InParanoid" id="K0KC64"/>
<dbReference type="InterPro" id="IPR032319">
    <property type="entry name" value="CLP1_P"/>
</dbReference>
<reference evidence="12 13" key="1">
    <citation type="journal article" date="2012" name="Eukaryot. Cell">
        <title>Draft genome sequence of Wickerhamomyces ciferrii NRRL Y-1031 F-60-10.</title>
        <authorList>
            <person name="Schneider J."/>
            <person name="Andrea H."/>
            <person name="Blom J."/>
            <person name="Jaenicke S."/>
            <person name="Ruckert C."/>
            <person name="Schorsch C."/>
            <person name="Szczepanowski R."/>
            <person name="Farwick M."/>
            <person name="Goesmann A."/>
            <person name="Puhler A."/>
            <person name="Schaffer S."/>
            <person name="Tauch A."/>
            <person name="Kohler T."/>
            <person name="Brinkrolf K."/>
        </authorList>
    </citation>
    <scope>NUCLEOTIDE SEQUENCE [LARGE SCALE GENOMIC DNA]</scope>
    <source>
        <strain evidence="13">ATCC 14091 / BCRC 22168 / CBS 111 / JCM 3599 / NBRC 0793 / NRRL Y-1031 F-60-10</strain>
    </source>
</reference>
<evidence type="ECO:0000313" key="12">
    <source>
        <dbReference type="EMBL" id="CCH40486.1"/>
    </source>
</evidence>
<proteinExistence type="inferred from homology"/>
<evidence type="ECO:0000256" key="1">
    <source>
        <dbReference type="ARBA" id="ARBA00004123"/>
    </source>
</evidence>
<protein>
    <recommendedName>
        <fullName evidence="3">Polynucleotide 5'-hydroxyl-kinase GRC3</fullName>
    </recommendedName>
    <alternativeName>
        <fullName evidence="2">Polynucleotide 5'-hydroxyl-kinase grc3</fullName>
    </alternativeName>
</protein>
<sequence length="408" mass="45542">MSLPGFSGSESTVIEGVAEIFGTELTNDYEYTFTGIKSAIYSLGGAKIEYTGELSSEYISEETQMDAYINLHFALENLRFEASTTTKKGPRVLILGAKDSGKTTLTKILAAYANRLDHQPLVVNLNPDEVSTLTATPISDILDVEHGWGQSYTTGPTLLHPKQPTVRYYGLETIEENEKFYKHNVSRLGVTACSRLEEDEIVNKSGMIINTPPLKIKDAPLVEDIISDFEVDVLVVVGNERLYIDLRKRFKEKVTIVKVPKSGGCVERDDTFIRQCQQKSIREYFYGTPKTVLSPYTVHVDFSIVTVYKPFVEQNNYISSVLPIGEEGEEEEDKKSVKLLEKIEPSSSALQNAVVAFLQADKTDEEDIVLRSGVTDVDDTKTKLRVLIPVPGRLPDKAMILGAYRYVE</sequence>
<evidence type="ECO:0000256" key="2">
    <source>
        <dbReference type="ARBA" id="ARBA00018706"/>
    </source>
</evidence>
<evidence type="ECO:0000256" key="4">
    <source>
        <dbReference type="ARBA" id="ARBA00022664"/>
    </source>
</evidence>
<dbReference type="HAMAP" id="MF_03035">
    <property type="entry name" value="Clp1"/>
    <property type="match status" value="1"/>
</dbReference>
<evidence type="ECO:0000259" key="10">
    <source>
        <dbReference type="Pfam" id="PF16573"/>
    </source>
</evidence>
<keyword evidence="5 8" id="KW-0547">Nucleotide-binding</keyword>
<name>K0KC64_WICCF</name>
<comment type="subcellular location">
    <subcellularLocation>
        <location evidence="1 8">Nucleus</location>
    </subcellularLocation>
</comment>
<dbReference type="GO" id="GO:0005524">
    <property type="term" value="F:ATP binding"/>
    <property type="evidence" value="ECO:0007669"/>
    <property type="project" value="UniProtKB-UniRule"/>
</dbReference>
<dbReference type="Proteomes" id="UP000009328">
    <property type="component" value="Unassembled WGS sequence"/>
</dbReference>
<comment type="function">
    <text evidence="8">Required for endonucleolytic cleavage during polyadenylation-dependent pre-mRNA 3'-end formation.</text>
</comment>
<dbReference type="InterPro" id="IPR045116">
    <property type="entry name" value="Clp1/Grc3"/>
</dbReference>
<dbReference type="Gene3D" id="3.40.50.300">
    <property type="entry name" value="P-loop containing nucleotide triphosphate hydrolases"/>
    <property type="match status" value="1"/>
</dbReference>
<dbReference type="GO" id="GO:0006388">
    <property type="term" value="P:tRNA splicing, via endonucleolytic cleavage and ligation"/>
    <property type="evidence" value="ECO:0007669"/>
    <property type="project" value="TreeGrafter"/>
</dbReference>
<keyword evidence="6 8" id="KW-0067">ATP-binding</keyword>
<dbReference type="Pfam" id="PF06807">
    <property type="entry name" value="Clp1"/>
    <property type="match status" value="1"/>
</dbReference>
<feature type="binding site" evidence="8">
    <location>
        <begin position="99"/>
        <end position="104"/>
    </location>
    <ligand>
        <name>ATP</name>
        <dbReference type="ChEBI" id="CHEBI:30616"/>
    </ligand>
</feature>
<evidence type="ECO:0000256" key="3">
    <source>
        <dbReference type="ARBA" id="ARBA00019824"/>
    </source>
</evidence>
<dbReference type="HOGENOM" id="CLU_018195_3_1_1"/>
<organism evidence="12 13">
    <name type="scientific">Wickerhamomyces ciferrii (strain ATCC 14091 / BCRC 22168 / CBS 111 / JCM 3599 / NBRC 0793 / NRRL Y-1031 F-60-10)</name>
    <name type="common">Yeast</name>
    <name type="synonym">Pichia ciferrii</name>
    <dbReference type="NCBI Taxonomy" id="1206466"/>
    <lineage>
        <taxon>Eukaryota</taxon>
        <taxon>Fungi</taxon>
        <taxon>Dikarya</taxon>
        <taxon>Ascomycota</taxon>
        <taxon>Saccharomycotina</taxon>
        <taxon>Saccharomycetes</taxon>
        <taxon>Phaffomycetales</taxon>
        <taxon>Wickerhamomycetaceae</taxon>
        <taxon>Wickerhamomyces</taxon>
    </lineage>
</organism>
<dbReference type="FunCoup" id="K0KC64">
    <property type="interactions" value="830"/>
</dbReference>
<dbReference type="EMBL" id="CAIF01000001">
    <property type="protein sequence ID" value="CCH40486.1"/>
    <property type="molecule type" value="Genomic_DNA"/>
</dbReference>
<comment type="subunit">
    <text evidence="8">Component of a pre-mRNA cleavage factor complex. Interacts directly with PCF11.</text>
</comment>